<sequence>MRGDRLRENKRMATLFPSTKHAAISEMIRSVEWSSWNNRRLGVLPPLFYLPPPTPFHHPGELESRGTKVSLEGSRLFLLENFGYAAFCKVKEGFRNQINLCRDRGLNLGTSVQKSDTLPLDYQVT</sequence>
<evidence type="ECO:0000313" key="1">
    <source>
        <dbReference type="EMBL" id="CAD7450442.1"/>
    </source>
</evidence>
<dbReference type="AlphaFoldDB" id="A0A7R9I7G1"/>
<dbReference type="EMBL" id="OD575439">
    <property type="protein sequence ID" value="CAD7450442.1"/>
    <property type="molecule type" value="Genomic_DNA"/>
</dbReference>
<accession>A0A7R9I7G1</accession>
<protein>
    <submittedName>
        <fullName evidence="1">Uncharacterized protein</fullName>
    </submittedName>
</protein>
<reference evidence="1" key="1">
    <citation type="submission" date="2020-11" db="EMBL/GenBank/DDBJ databases">
        <authorList>
            <person name="Tran Van P."/>
        </authorList>
    </citation>
    <scope>NUCLEOTIDE SEQUENCE</scope>
</reference>
<name>A0A7R9I7G1_9NEOP</name>
<gene>
    <name evidence="1" type="ORF">TBIB3V08_LOCUS12712</name>
</gene>
<proteinExistence type="predicted"/>
<organism evidence="1">
    <name type="scientific">Timema bartmani</name>
    <dbReference type="NCBI Taxonomy" id="61472"/>
    <lineage>
        <taxon>Eukaryota</taxon>
        <taxon>Metazoa</taxon>
        <taxon>Ecdysozoa</taxon>
        <taxon>Arthropoda</taxon>
        <taxon>Hexapoda</taxon>
        <taxon>Insecta</taxon>
        <taxon>Pterygota</taxon>
        <taxon>Neoptera</taxon>
        <taxon>Polyneoptera</taxon>
        <taxon>Phasmatodea</taxon>
        <taxon>Timematodea</taxon>
        <taxon>Timematoidea</taxon>
        <taxon>Timematidae</taxon>
        <taxon>Timema</taxon>
    </lineage>
</organism>